<reference evidence="2" key="1">
    <citation type="submission" date="2017-04" db="EMBL/GenBank/DDBJ databases">
        <authorList>
            <person name="Varghese N."/>
            <person name="Submissions S."/>
        </authorList>
    </citation>
    <scope>NUCLEOTIDE SEQUENCE [LARGE SCALE GENOMIC DNA]</scope>
    <source>
        <strain evidence="2">K3S</strain>
    </source>
</reference>
<dbReference type="OrthoDB" id="128480at2"/>
<proteinExistence type="predicted"/>
<sequence length="256" mass="28503">MGNTKLTQLAEITCSGFCRRCNTVHKLGSAGAVELCAELMQKLDLEKRIDFSVPTDKADPDLSTDYLFGDARGQMFGVMTYTDRQGKTGAAYGFSGQYNSRWEVAGWVAPIIDPAEFDTLTTTTEREIKRIGKEMELFPAGSEEYKKLSLNRKQMSRDLMQKIHAIYRIPSFSEETKILPEVAPSDKGIPTGTGDCCAPKLLSFAIKNNLTPRGIAEFYYGRENRSGTKQHKQYYSSCEDKCGLILGHMLCGLSSK</sequence>
<dbReference type="AlphaFoldDB" id="A0A1X7DF48"/>
<dbReference type="STRING" id="1519643.SAMN06295933_1812"/>
<evidence type="ECO:0000313" key="2">
    <source>
        <dbReference type="Proteomes" id="UP000192906"/>
    </source>
</evidence>
<keyword evidence="2" id="KW-1185">Reference proteome</keyword>
<protein>
    <submittedName>
        <fullName evidence="1">Uncharacterized protein</fullName>
    </submittedName>
</protein>
<organism evidence="1 2">
    <name type="scientific">Desulfovibrio gilichinskyi</name>
    <dbReference type="NCBI Taxonomy" id="1519643"/>
    <lineage>
        <taxon>Bacteria</taxon>
        <taxon>Pseudomonadati</taxon>
        <taxon>Thermodesulfobacteriota</taxon>
        <taxon>Desulfovibrionia</taxon>
        <taxon>Desulfovibrionales</taxon>
        <taxon>Desulfovibrionaceae</taxon>
        <taxon>Desulfovibrio</taxon>
    </lineage>
</organism>
<dbReference type="RefSeq" id="WP_085101442.1">
    <property type="nucleotide sequence ID" value="NZ_FWZU01000003.1"/>
</dbReference>
<evidence type="ECO:0000313" key="1">
    <source>
        <dbReference type="EMBL" id="SMF14353.1"/>
    </source>
</evidence>
<name>A0A1X7DF48_9BACT</name>
<dbReference type="EMBL" id="FWZU01000003">
    <property type="protein sequence ID" value="SMF14353.1"/>
    <property type="molecule type" value="Genomic_DNA"/>
</dbReference>
<gene>
    <name evidence="1" type="ORF">SAMN06295933_1812</name>
</gene>
<accession>A0A1X7DF48</accession>
<dbReference type="Proteomes" id="UP000192906">
    <property type="component" value="Unassembled WGS sequence"/>
</dbReference>